<proteinExistence type="predicted"/>
<keyword evidence="3" id="KW-1185">Reference proteome</keyword>
<gene>
    <name evidence="2" type="ORF">GA0070563_11276</name>
</gene>
<name>A0A1C5AB35_9ACTN</name>
<dbReference type="EMBL" id="FMCT01000012">
    <property type="protein sequence ID" value="SCF42415.1"/>
    <property type="molecule type" value="Genomic_DNA"/>
</dbReference>
<keyword evidence="1" id="KW-1133">Transmembrane helix</keyword>
<reference evidence="3" key="1">
    <citation type="submission" date="2016-06" db="EMBL/GenBank/DDBJ databases">
        <authorList>
            <person name="Varghese N."/>
            <person name="Submissions Spin"/>
        </authorList>
    </citation>
    <scope>NUCLEOTIDE SEQUENCE [LARGE SCALE GENOMIC DNA]</scope>
    <source>
        <strain evidence="3">DSM 43168</strain>
    </source>
</reference>
<keyword evidence="1" id="KW-0472">Membrane</keyword>
<protein>
    <submittedName>
        <fullName evidence="2">Uncharacterized protein</fullName>
    </submittedName>
</protein>
<organism evidence="2 3">
    <name type="scientific">Micromonospora carbonacea</name>
    <dbReference type="NCBI Taxonomy" id="47853"/>
    <lineage>
        <taxon>Bacteria</taxon>
        <taxon>Bacillati</taxon>
        <taxon>Actinomycetota</taxon>
        <taxon>Actinomycetes</taxon>
        <taxon>Micromonosporales</taxon>
        <taxon>Micromonosporaceae</taxon>
        <taxon>Micromonospora</taxon>
    </lineage>
</organism>
<sequence>MVTGCNPGRVNEFLSALVGAVAGGLFALVGSYLASRWQATHQRANLLHEARISLHVDLIADCQRRDVWLDALCDSYRELKQLGKAYQPALPLEARIELLGLPRTKDAWAVLRDAQAELRLLMDREEYPTHDEDLMLPGSPEVVAVRRAVADLRDAVHQDMR</sequence>
<evidence type="ECO:0000313" key="2">
    <source>
        <dbReference type="EMBL" id="SCF42415.1"/>
    </source>
</evidence>
<dbReference type="Proteomes" id="UP000183585">
    <property type="component" value="Unassembled WGS sequence"/>
</dbReference>
<dbReference type="AlphaFoldDB" id="A0A1C5AB35"/>
<evidence type="ECO:0000256" key="1">
    <source>
        <dbReference type="SAM" id="Phobius"/>
    </source>
</evidence>
<keyword evidence="1" id="KW-0812">Transmembrane</keyword>
<accession>A0A1C5AB35</accession>
<evidence type="ECO:0000313" key="3">
    <source>
        <dbReference type="Proteomes" id="UP000183585"/>
    </source>
</evidence>
<feature type="transmembrane region" description="Helical" evidence="1">
    <location>
        <begin position="13"/>
        <end position="34"/>
    </location>
</feature>